<evidence type="ECO:0000313" key="6">
    <source>
        <dbReference type="Proteomes" id="UP001608902"/>
    </source>
</evidence>
<evidence type="ECO:0000256" key="2">
    <source>
        <dbReference type="SAM" id="MobiDB-lite"/>
    </source>
</evidence>
<feature type="chain" id="PRO_5044775598" description="ShKT domain-containing protein" evidence="3">
    <location>
        <begin position="21"/>
        <end position="362"/>
    </location>
</feature>
<keyword evidence="1" id="KW-1015">Disulfide bond</keyword>
<comment type="caution">
    <text evidence="5">The sequence shown here is derived from an EMBL/GenBank/DDBJ whole genome shotgun (WGS) entry which is preliminary data.</text>
</comment>
<dbReference type="SMART" id="SM00254">
    <property type="entry name" value="ShKT"/>
    <property type="match status" value="3"/>
</dbReference>
<comment type="caution">
    <text evidence="1">Lacks conserved residue(s) required for the propagation of feature annotation.</text>
</comment>
<dbReference type="InterPro" id="IPR003582">
    <property type="entry name" value="ShKT_dom"/>
</dbReference>
<protein>
    <recommendedName>
        <fullName evidence="4">ShKT domain-containing protein</fullName>
    </recommendedName>
</protein>
<dbReference type="SMART" id="SM00198">
    <property type="entry name" value="SCP"/>
    <property type="match status" value="1"/>
</dbReference>
<feature type="region of interest" description="Disordered" evidence="2">
    <location>
        <begin position="144"/>
        <end position="165"/>
    </location>
</feature>
<dbReference type="AlphaFoldDB" id="A0ABD6EF09"/>
<feature type="disulfide bond" evidence="1">
    <location>
        <begin position="23"/>
        <end position="57"/>
    </location>
</feature>
<feature type="disulfide bond" evidence="1">
    <location>
        <begin position="107"/>
        <end position="141"/>
    </location>
</feature>
<gene>
    <name evidence="5" type="ORF">AB6A40_005299</name>
</gene>
<dbReference type="PRINTS" id="PR00837">
    <property type="entry name" value="V5TPXLIKE"/>
</dbReference>
<dbReference type="InterPro" id="IPR014044">
    <property type="entry name" value="CAP_dom"/>
</dbReference>
<evidence type="ECO:0000256" key="1">
    <source>
        <dbReference type="PROSITE-ProRule" id="PRU01005"/>
    </source>
</evidence>
<dbReference type="Gene3D" id="1.10.10.1940">
    <property type="match status" value="1"/>
</dbReference>
<sequence>MKSILLTSAWLFVLIVITVAEECRDENESCKAWAESGECDKNPGYMKKYCKKSCKVCTGRSGEADCKDSDKNCKAWAKSGECEKNPTWMLENCKKSCKQCGGSGGDCKDSDKNCKAWAKSGECEKNPTWMLANCKKSCNQCGGGSTTDRKNPKKPNVGGGDLPDVGDINCGGSMTNEVRTLLVNGHNKRRSDMAQGRMVTWGSVAVESGANVQAFTWDCKLERKSEEWAQYCSTHHSPNREDRSENLHWEMGYPRNDALKVAENAMLGWWDEENLKNGFGYPPYTDWNRYSGNLHLITMAWAESNKMGCFIKTDCPDMRYIVCQYKVRGNWIGDPVMKVGPPCSECPSGTTCHQKSGLCVSA</sequence>
<dbReference type="InterPro" id="IPR001283">
    <property type="entry name" value="CRISP-related"/>
</dbReference>
<evidence type="ECO:0000313" key="5">
    <source>
        <dbReference type="EMBL" id="MFH4978590.1"/>
    </source>
</evidence>
<evidence type="ECO:0000256" key="3">
    <source>
        <dbReference type="SAM" id="SignalP"/>
    </source>
</evidence>
<feature type="signal peptide" evidence="3">
    <location>
        <begin position="1"/>
        <end position="20"/>
    </location>
</feature>
<keyword evidence="6" id="KW-1185">Reference proteome</keyword>
<dbReference type="EMBL" id="JBGFUD010003325">
    <property type="protein sequence ID" value="MFH4978590.1"/>
    <property type="molecule type" value="Genomic_DNA"/>
</dbReference>
<feature type="disulfide bond" evidence="1">
    <location>
        <begin position="66"/>
        <end position="100"/>
    </location>
</feature>
<reference evidence="5 6" key="1">
    <citation type="submission" date="2024-08" db="EMBL/GenBank/DDBJ databases">
        <title>Gnathostoma spinigerum genome.</title>
        <authorList>
            <person name="Gonzalez-Bertolin B."/>
            <person name="Monzon S."/>
            <person name="Zaballos A."/>
            <person name="Jimenez P."/>
            <person name="Dekumyoy P."/>
            <person name="Varona S."/>
            <person name="Cuesta I."/>
            <person name="Sumanam S."/>
            <person name="Adisakwattana P."/>
            <person name="Gasser R.B."/>
            <person name="Hernandez-Gonzalez A."/>
            <person name="Young N.D."/>
            <person name="Perteguer M.J."/>
        </authorList>
    </citation>
    <scope>NUCLEOTIDE SEQUENCE [LARGE SCALE GENOMIC DNA]</scope>
    <source>
        <strain evidence="5">AL3</strain>
        <tissue evidence="5">Liver</tissue>
    </source>
</reference>
<dbReference type="Pfam" id="PF00188">
    <property type="entry name" value="CAP"/>
    <property type="match status" value="1"/>
</dbReference>
<dbReference type="CDD" id="cd05380">
    <property type="entry name" value="CAP_euk"/>
    <property type="match status" value="1"/>
</dbReference>
<dbReference type="Gene3D" id="3.40.33.10">
    <property type="entry name" value="CAP"/>
    <property type="match status" value="1"/>
</dbReference>
<proteinExistence type="predicted"/>
<dbReference type="Proteomes" id="UP001608902">
    <property type="component" value="Unassembled WGS sequence"/>
</dbReference>
<keyword evidence="3" id="KW-0732">Signal</keyword>
<evidence type="ECO:0000259" key="4">
    <source>
        <dbReference type="PROSITE" id="PS51670"/>
    </source>
</evidence>
<dbReference type="PANTHER" id="PTHR10334">
    <property type="entry name" value="CYSTEINE-RICH SECRETORY PROTEIN-RELATED"/>
    <property type="match status" value="1"/>
</dbReference>
<dbReference type="SUPFAM" id="SSF55797">
    <property type="entry name" value="PR-1-like"/>
    <property type="match status" value="1"/>
</dbReference>
<dbReference type="PROSITE" id="PS51670">
    <property type="entry name" value="SHKT"/>
    <property type="match status" value="3"/>
</dbReference>
<feature type="domain" description="ShKT" evidence="4">
    <location>
        <begin position="66"/>
        <end position="100"/>
    </location>
</feature>
<organism evidence="5 6">
    <name type="scientific">Gnathostoma spinigerum</name>
    <dbReference type="NCBI Taxonomy" id="75299"/>
    <lineage>
        <taxon>Eukaryota</taxon>
        <taxon>Metazoa</taxon>
        <taxon>Ecdysozoa</taxon>
        <taxon>Nematoda</taxon>
        <taxon>Chromadorea</taxon>
        <taxon>Rhabditida</taxon>
        <taxon>Spirurina</taxon>
        <taxon>Gnathostomatomorpha</taxon>
        <taxon>Gnathostomatoidea</taxon>
        <taxon>Gnathostomatidae</taxon>
        <taxon>Gnathostoma</taxon>
    </lineage>
</organism>
<name>A0ABD6EF09_9BILA</name>
<feature type="domain" description="ShKT" evidence="4">
    <location>
        <begin position="23"/>
        <end position="57"/>
    </location>
</feature>
<dbReference type="InterPro" id="IPR035940">
    <property type="entry name" value="CAP_sf"/>
</dbReference>
<dbReference type="Pfam" id="PF01549">
    <property type="entry name" value="ShK"/>
    <property type="match status" value="3"/>
</dbReference>
<feature type="domain" description="ShKT" evidence="4">
    <location>
        <begin position="107"/>
        <end position="141"/>
    </location>
</feature>
<accession>A0ABD6EF09</accession>